<keyword evidence="3" id="KW-1185">Reference proteome</keyword>
<evidence type="ECO:0000313" key="3">
    <source>
        <dbReference type="Proteomes" id="UP001346869"/>
    </source>
</evidence>
<dbReference type="EMBL" id="JAUZQC010000025">
    <property type="protein sequence ID" value="KAK5848303.1"/>
    <property type="molecule type" value="Genomic_DNA"/>
</dbReference>
<accession>A0AAN8AAR2</accession>
<proteinExistence type="predicted"/>
<dbReference type="Proteomes" id="UP001346869">
    <property type="component" value="Unassembled WGS sequence"/>
</dbReference>
<reference evidence="2 3" key="2">
    <citation type="journal article" date="2023" name="Mol. Biol. Evol.">
        <title>Genomics of Secondarily Temperate Adaptation in the Only Non-Antarctic Icefish.</title>
        <authorList>
            <person name="Rivera-Colon A.G."/>
            <person name="Rayamajhi N."/>
            <person name="Minhas B.F."/>
            <person name="Madrigal G."/>
            <person name="Bilyk K.T."/>
            <person name="Yoon V."/>
            <person name="Hune M."/>
            <person name="Gregory S."/>
            <person name="Cheng C.H.C."/>
            <person name="Catchen J.M."/>
        </authorList>
    </citation>
    <scope>NUCLEOTIDE SEQUENCE [LARGE SCALE GENOMIC DNA]</scope>
    <source>
        <strain evidence="2">JMC-PN-2008</strain>
    </source>
</reference>
<organism evidence="2 3">
    <name type="scientific">Eleginops maclovinus</name>
    <name type="common">Patagonian blennie</name>
    <name type="synonym">Eleginus maclovinus</name>
    <dbReference type="NCBI Taxonomy" id="56733"/>
    <lineage>
        <taxon>Eukaryota</taxon>
        <taxon>Metazoa</taxon>
        <taxon>Chordata</taxon>
        <taxon>Craniata</taxon>
        <taxon>Vertebrata</taxon>
        <taxon>Euteleostomi</taxon>
        <taxon>Actinopterygii</taxon>
        <taxon>Neopterygii</taxon>
        <taxon>Teleostei</taxon>
        <taxon>Neoteleostei</taxon>
        <taxon>Acanthomorphata</taxon>
        <taxon>Eupercaria</taxon>
        <taxon>Perciformes</taxon>
        <taxon>Notothenioidei</taxon>
        <taxon>Eleginopidae</taxon>
        <taxon>Eleginops</taxon>
    </lineage>
</organism>
<evidence type="ECO:0000313" key="2">
    <source>
        <dbReference type="EMBL" id="KAK5848303.1"/>
    </source>
</evidence>
<dbReference type="AlphaFoldDB" id="A0AAN8AAR2"/>
<feature type="compositionally biased region" description="Basic and acidic residues" evidence="1">
    <location>
        <begin position="88"/>
        <end position="106"/>
    </location>
</feature>
<evidence type="ECO:0000256" key="1">
    <source>
        <dbReference type="SAM" id="MobiDB-lite"/>
    </source>
</evidence>
<gene>
    <name evidence="2" type="ORF">PBY51_005930</name>
</gene>
<reference evidence="2 3" key="1">
    <citation type="journal article" date="2023" name="Genes (Basel)">
        <title>Chromosome-Level Genome Assembly and Circadian Gene Repertoire of the Patagonia Blennie Eleginops maclovinus-The Closest Ancestral Proxy of Antarctic Cryonotothenioids.</title>
        <authorList>
            <person name="Cheng C.C."/>
            <person name="Rivera-Colon A.G."/>
            <person name="Minhas B.F."/>
            <person name="Wilson L."/>
            <person name="Rayamajhi N."/>
            <person name="Vargas-Chacoff L."/>
            <person name="Catchen J.M."/>
        </authorList>
    </citation>
    <scope>NUCLEOTIDE SEQUENCE [LARGE SCALE GENOMIC DNA]</scope>
    <source>
        <strain evidence="2">JMC-PN-2008</strain>
    </source>
</reference>
<protein>
    <submittedName>
        <fullName evidence="2">Uncharacterized protein</fullName>
    </submittedName>
</protein>
<comment type="caution">
    <text evidence="2">The sequence shown here is derived from an EMBL/GenBank/DDBJ whole genome shotgun (WGS) entry which is preliminary data.</text>
</comment>
<sequence>MTTEYMTWLRTGIRGKSWNFGSLDGTQAVCCWPVPYRGGGGGGGGGGILLQSVCTATGLKDILRELTQNNDRFTAQHHSGGMWLKSNRHQDRSEHYSRFDKTESSR</sequence>
<name>A0AAN8AAR2_ELEMC</name>
<feature type="region of interest" description="Disordered" evidence="1">
    <location>
        <begin position="77"/>
        <end position="106"/>
    </location>
</feature>